<dbReference type="Proteomes" id="UP001139559">
    <property type="component" value="Unassembled WGS sequence"/>
</dbReference>
<proteinExistence type="predicted"/>
<dbReference type="EMBL" id="JAJHVV010000005">
    <property type="protein sequence ID" value="MCK6263564.1"/>
    <property type="molecule type" value="Genomic_DNA"/>
</dbReference>
<reference evidence="1" key="1">
    <citation type="submission" date="2021-11" db="EMBL/GenBank/DDBJ databases">
        <title>Vibrio ZSDE26 sp. nov. and Vibrio ZSDZ34 sp. nov., isolated from coastal seawater in Qingdao.</title>
        <authorList>
            <person name="Zhang P."/>
        </authorList>
    </citation>
    <scope>NUCLEOTIDE SEQUENCE</scope>
    <source>
        <strain evidence="1">ZSDE26</strain>
    </source>
</reference>
<accession>A0A9X1XIG8</accession>
<sequence>MLICLLSAPVHSKGLRYGGSVGMLSIDSVDYAEGSSGEEDILRYGFVHTRPIDKNNNRWRWWFGFNYLDDTVEAPANGVYEEVTNYEFRLVPQYALTEWSIFTPYVGAGLSAGYTQYSNRWEVDDEGYKYGLQLDDISQFEVGLVATAGSVIKIGSNPNAHLQIIPQISYILPVYNDGLGGVELSISLLF</sequence>
<keyword evidence="2" id="KW-1185">Reference proteome</keyword>
<name>A0A9X1XIG8_9VIBR</name>
<protein>
    <recommendedName>
        <fullName evidence="3">Outer membrane protein beta-barrel domain-containing protein</fullName>
    </recommendedName>
</protein>
<evidence type="ECO:0000313" key="1">
    <source>
        <dbReference type="EMBL" id="MCK6263564.1"/>
    </source>
</evidence>
<dbReference type="RefSeq" id="WP_248008760.1">
    <property type="nucleotide sequence ID" value="NZ_JAJHVV010000005.1"/>
</dbReference>
<gene>
    <name evidence="1" type="ORF">KP803_09800</name>
</gene>
<evidence type="ECO:0000313" key="2">
    <source>
        <dbReference type="Proteomes" id="UP001139559"/>
    </source>
</evidence>
<dbReference type="AlphaFoldDB" id="A0A9X1XIG8"/>
<organism evidence="1 2">
    <name type="scientific">Vibrio amylolyticus</name>
    <dbReference type="NCBI Taxonomy" id="2847292"/>
    <lineage>
        <taxon>Bacteria</taxon>
        <taxon>Pseudomonadati</taxon>
        <taxon>Pseudomonadota</taxon>
        <taxon>Gammaproteobacteria</taxon>
        <taxon>Vibrionales</taxon>
        <taxon>Vibrionaceae</taxon>
        <taxon>Vibrio</taxon>
    </lineage>
</organism>
<dbReference type="SUPFAM" id="SSF56925">
    <property type="entry name" value="OMPA-like"/>
    <property type="match status" value="1"/>
</dbReference>
<dbReference type="InterPro" id="IPR011250">
    <property type="entry name" value="OMP/PagP_B-barrel"/>
</dbReference>
<evidence type="ECO:0008006" key="3">
    <source>
        <dbReference type="Google" id="ProtNLM"/>
    </source>
</evidence>
<comment type="caution">
    <text evidence="1">The sequence shown here is derived from an EMBL/GenBank/DDBJ whole genome shotgun (WGS) entry which is preliminary data.</text>
</comment>
<dbReference type="Gene3D" id="2.40.160.20">
    <property type="match status" value="1"/>
</dbReference>